<dbReference type="GO" id="GO:0016020">
    <property type="term" value="C:membrane"/>
    <property type="evidence" value="ECO:0007669"/>
    <property type="project" value="UniProtKB-SubCell"/>
</dbReference>
<dbReference type="GO" id="GO:0008270">
    <property type="term" value="F:zinc ion binding"/>
    <property type="evidence" value="ECO:0007669"/>
    <property type="project" value="UniProtKB-KW"/>
</dbReference>
<dbReference type="PROSITE" id="PS51292">
    <property type="entry name" value="ZF_RING_CH"/>
    <property type="match status" value="1"/>
</dbReference>
<keyword evidence="14" id="KW-0808">Transferase</keyword>
<dbReference type="PANTHER" id="PTHR46283">
    <property type="entry name" value="E3 UBIQUITIN-PROTEIN LIGASE MARCH5"/>
    <property type="match status" value="1"/>
</dbReference>
<proteinExistence type="predicted"/>
<dbReference type="InterPro" id="IPR011016">
    <property type="entry name" value="Znf_RING-CH"/>
</dbReference>
<keyword evidence="3" id="KW-0479">Metal-binding</keyword>
<keyword evidence="14" id="KW-0012">Acyltransferase</keyword>
<feature type="domain" description="RING-CH-type" evidence="13">
    <location>
        <begin position="15"/>
        <end position="84"/>
    </location>
</feature>
<evidence type="ECO:0000259" key="13">
    <source>
        <dbReference type="PROSITE" id="PS51292"/>
    </source>
</evidence>
<evidence type="ECO:0000256" key="3">
    <source>
        <dbReference type="ARBA" id="ARBA00022723"/>
    </source>
</evidence>
<dbReference type="OrthoDB" id="5817083at2759"/>
<gene>
    <name evidence="15" type="ORF">LSAA_9424</name>
    <name evidence="14" type="ORF">LSAA_9582</name>
</gene>
<evidence type="ECO:0000256" key="4">
    <source>
        <dbReference type="ARBA" id="ARBA00022771"/>
    </source>
</evidence>
<evidence type="ECO:0000256" key="12">
    <source>
        <dbReference type="SAM" id="Phobius"/>
    </source>
</evidence>
<evidence type="ECO:0000313" key="16">
    <source>
        <dbReference type="EMBL" id="CDW50191.1"/>
    </source>
</evidence>
<dbReference type="EMBL" id="HACA01032830">
    <property type="protein sequence ID" value="CDW50191.1"/>
    <property type="molecule type" value="Transcribed_RNA"/>
</dbReference>
<dbReference type="AlphaFoldDB" id="A0A0K2VJM2"/>
<keyword evidence="2 12" id="KW-0812">Transmembrane</keyword>
<evidence type="ECO:0000256" key="1">
    <source>
        <dbReference type="ARBA" id="ARBA00004141"/>
    </source>
</evidence>
<dbReference type="Proteomes" id="UP000675881">
    <property type="component" value="Chromosome 5"/>
</dbReference>
<feature type="transmembrane region" description="Helical" evidence="12">
    <location>
        <begin position="149"/>
        <end position="168"/>
    </location>
</feature>
<reference evidence="16" key="1">
    <citation type="submission" date="2014-05" db="EMBL/GenBank/DDBJ databases">
        <authorList>
            <person name="Chronopoulou M."/>
        </authorList>
    </citation>
    <scope>NUCLEOTIDE SEQUENCE</scope>
    <source>
        <tissue evidence="16">Whole organism</tissue>
    </source>
</reference>
<evidence type="ECO:0000256" key="11">
    <source>
        <dbReference type="ARBA" id="ARBA00043231"/>
    </source>
</evidence>
<dbReference type="EMBL" id="HG994584">
    <property type="protein sequence ID" value="CAF2953526.1"/>
    <property type="molecule type" value="Genomic_DNA"/>
</dbReference>
<evidence type="ECO:0000313" key="17">
    <source>
        <dbReference type="Proteomes" id="UP000675881"/>
    </source>
</evidence>
<feature type="transmembrane region" description="Helical" evidence="12">
    <location>
        <begin position="223"/>
        <end position="242"/>
    </location>
</feature>
<evidence type="ECO:0000313" key="15">
    <source>
        <dbReference type="EMBL" id="CAF2953574.1"/>
    </source>
</evidence>
<comment type="subcellular location">
    <subcellularLocation>
        <location evidence="1">Membrane</location>
        <topology evidence="1">Multi-pass membrane protein</topology>
    </subcellularLocation>
</comment>
<name>A0A0K2VJM2_LEPSM</name>
<keyword evidence="7 12" id="KW-0472">Membrane</keyword>
<feature type="transmembrane region" description="Helical" evidence="12">
    <location>
        <begin position="108"/>
        <end position="128"/>
    </location>
</feature>
<keyword evidence="4" id="KW-0863">Zinc-finger</keyword>
<accession>A0A0K2VJM2</accession>
<dbReference type="GO" id="GO:0016746">
    <property type="term" value="F:acyltransferase activity"/>
    <property type="evidence" value="ECO:0007669"/>
    <property type="project" value="UniProtKB-KW"/>
</dbReference>
<evidence type="ECO:0000256" key="7">
    <source>
        <dbReference type="ARBA" id="ARBA00023136"/>
    </source>
</evidence>
<dbReference type="Gene3D" id="3.30.40.10">
    <property type="entry name" value="Zinc/RING finger domain, C3HC4 (zinc finger)"/>
    <property type="match status" value="1"/>
</dbReference>
<evidence type="ECO:0000256" key="10">
    <source>
        <dbReference type="ARBA" id="ARBA00043185"/>
    </source>
</evidence>
<evidence type="ECO:0000256" key="2">
    <source>
        <dbReference type="ARBA" id="ARBA00022692"/>
    </source>
</evidence>
<sequence>MSSSSSPSPYPVIFDDADDGRQCWICYAYDEDDPQAVWVNPCRCSGTTKWGHQICIQMWIDEKQKYAKLNPVECPQCGTPYVVSFPPVPHIVSLLDSCDQFVERICPILTGGICFASAYWSCVTYGAITVMQCSGHKKGLLLMEKCDPCILLIVLPLVPIALCMGKMIRWHEPIIKFLRYAVPKTPLTRFILPSFAEIPSNLCTSSSTSVAAAVSDPIPITRILIGALFFPAISSIIGATLFSTWDMSHFKKTLCGGLTYIGVKGAFKIYHKQYMFLRLKQRIVLNFNEKNNNKPQSQESSSS</sequence>
<keyword evidence="17" id="KW-1185">Reference proteome</keyword>
<organism evidence="16">
    <name type="scientific">Lepeophtheirus salmonis</name>
    <name type="common">Salmon louse</name>
    <name type="synonym">Caligus salmonis</name>
    <dbReference type="NCBI Taxonomy" id="72036"/>
    <lineage>
        <taxon>Eukaryota</taxon>
        <taxon>Metazoa</taxon>
        <taxon>Ecdysozoa</taxon>
        <taxon>Arthropoda</taxon>
        <taxon>Crustacea</taxon>
        <taxon>Multicrustacea</taxon>
        <taxon>Hexanauplia</taxon>
        <taxon>Copepoda</taxon>
        <taxon>Siphonostomatoida</taxon>
        <taxon>Caligidae</taxon>
        <taxon>Lepeophtheirus</taxon>
    </lineage>
</organism>
<protein>
    <recommendedName>
        <fullName evidence="8">E3 ubiquitin-protein ligase MARCHF5</fullName>
    </recommendedName>
    <alternativeName>
        <fullName evidence="10">Membrane-associated RING finger protein 5</fullName>
    </alternativeName>
    <alternativeName>
        <fullName evidence="9">Membrane-associated RING-CH protein V</fullName>
    </alternativeName>
    <alternativeName>
        <fullName evidence="11">RING-type E3 ubiquitin transferase MARCHF5</fullName>
    </alternativeName>
</protein>
<dbReference type="InterPro" id="IPR013083">
    <property type="entry name" value="Znf_RING/FYVE/PHD"/>
</dbReference>
<evidence type="ECO:0000256" key="6">
    <source>
        <dbReference type="ARBA" id="ARBA00022989"/>
    </source>
</evidence>
<evidence type="ECO:0000313" key="14">
    <source>
        <dbReference type="EMBL" id="CAF2953526.1"/>
    </source>
</evidence>
<dbReference type="CDD" id="cd16701">
    <property type="entry name" value="RING_CH-C4HC3_MARCH5"/>
    <property type="match status" value="1"/>
</dbReference>
<reference evidence="14" key="2">
    <citation type="submission" date="2021-02" db="EMBL/GenBank/DDBJ databases">
        <authorList>
            <person name="Bekaert M."/>
        </authorList>
    </citation>
    <scope>NUCLEOTIDE SEQUENCE</scope>
    <source>
        <strain evidence="14">IoA-00</strain>
    </source>
</reference>
<dbReference type="Pfam" id="PF12906">
    <property type="entry name" value="RINGv"/>
    <property type="match status" value="1"/>
</dbReference>
<dbReference type="SMART" id="SM00744">
    <property type="entry name" value="RINGv"/>
    <property type="match status" value="1"/>
</dbReference>
<evidence type="ECO:0000256" key="9">
    <source>
        <dbReference type="ARBA" id="ARBA00043044"/>
    </source>
</evidence>
<dbReference type="SUPFAM" id="SSF57850">
    <property type="entry name" value="RING/U-box"/>
    <property type="match status" value="1"/>
</dbReference>
<evidence type="ECO:0000256" key="8">
    <source>
        <dbReference type="ARBA" id="ARBA00040151"/>
    </source>
</evidence>
<evidence type="ECO:0000256" key="5">
    <source>
        <dbReference type="ARBA" id="ARBA00022833"/>
    </source>
</evidence>
<keyword evidence="6 12" id="KW-1133">Transmembrane helix</keyword>
<dbReference type="EMBL" id="HG994584">
    <property type="protein sequence ID" value="CAF2953574.1"/>
    <property type="molecule type" value="Genomic_DNA"/>
</dbReference>
<keyword evidence="5" id="KW-0862">Zinc</keyword>